<evidence type="ECO:0000313" key="1">
    <source>
        <dbReference type="EMBL" id="JAG99381.1"/>
    </source>
</evidence>
<reference evidence="1" key="1">
    <citation type="submission" date="2014-11" db="EMBL/GenBank/DDBJ databases">
        <authorList>
            <person name="Amaro Gonzalez C."/>
        </authorList>
    </citation>
    <scope>NUCLEOTIDE SEQUENCE</scope>
</reference>
<organism evidence="1">
    <name type="scientific">Anguilla anguilla</name>
    <name type="common">European freshwater eel</name>
    <name type="synonym">Muraena anguilla</name>
    <dbReference type="NCBI Taxonomy" id="7936"/>
    <lineage>
        <taxon>Eukaryota</taxon>
        <taxon>Metazoa</taxon>
        <taxon>Chordata</taxon>
        <taxon>Craniata</taxon>
        <taxon>Vertebrata</taxon>
        <taxon>Euteleostomi</taxon>
        <taxon>Actinopterygii</taxon>
        <taxon>Neopterygii</taxon>
        <taxon>Teleostei</taxon>
        <taxon>Anguilliformes</taxon>
        <taxon>Anguillidae</taxon>
        <taxon>Anguilla</taxon>
    </lineage>
</organism>
<protein>
    <submittedName>
        <fullName evidence="1">Uncharacterized protein</fullName>
    </submittedName>
</protein>
<reference evidence="1" key="2">
    <citation type="journal article" date="2015" name="Fish Shellfish Immunol.">
        <title>Early steps in the European eel (Anguilla anguilla)-Vibrio vulnificus interaction in the gills: Role of the RtxA13 toxin.</title>
        <authorList>
            <person name="Callol A."/>
            <person name="Pajuelo D."/>
            <person name="Ebbesson L."/>
            <person name="Teles M."/>
            <person name="MacKenzie S."/>
            <person name="Amaro C."/>
        </authorList>
    </citation>
    <scope>NUCLEOTIDE SEQUENCE</scope>
</reference>
<name>A0A0E9P5A9_ANGAN</name>
<dbReference type="AlphaFoldDB" id="A0A0E9P5A9"/>
<proteinExistence type="predicted"/>
<dbReference type="EMBL" id="GBXM01109195">
    <property type="protein sequence ID" value="JAG99381.1"/>
    <property type="molecule type" value="Transcribed_RNA"/>
</dbReference>
<sequence length="21" mass="2494">MITFLALHRLHIDRMTSPKGR</sequence>
<accession>A0A0E9P5A9</accession>